<dbReference type="EMBL" id="SDOX01000028">
    <property type="protein sequence ID" value="TFJ83511.1"/>
    <property type="molecule type" value="Genomic_DNA"/>
</dbReference>
<reference evidence="1 2" key="1">
    <citation type="submission" date="2019-01" db="EMBL/GenBank/DDBJ databases">
        <title>Nuclear Genome Assembly of the Microalgal Biofuel strain Nannochloropsis salina CCMP1776.</title>
        <authorList>
            <person name="Hovde B."/>
        </authorList>
    </citation>
    <scope>NUCLEOTIDE SEQUENCE [LARGE SCALE GENOMIC DNA]</scope>
    <source>
        <strain evidence="1 2">CCMP1776</strain>
    </source>
</reference>
<organism evidence="1 2">
    <name type="scientific">Nannochloropsis salina CCMP1776</name>
    <dbReference type="NCBI Taxonomy" id="1027361"/>
    <lineage>
        <taxon>Eukaryota</taxon>
        <taxon>Sar</taxon>
        <taxon>Stramenopiles</taxon>
        <taxon>Ochrophyta</taxon>
        <taxon>Eustigmatophyceae</taxon>
        <taxon>Eustigmatales</taxon>
        <taxon>Monodopsidaceae</taxon>
        <taxon>Microchloropsis</taxon>
        <taxon>Microchloropsis salina</taxon>
    </lineage>
</organism>
<dbReference type="OrthoDB" id="10330219at2759"/>
<keyword evidence="2" id="KW-1185">Reference proteome</keyword>
<sequence length="131" mass="14823">MEAPWVLPHEMKNPDEVTHFNLDGRRLYLLKRGELDDRRDSIFRIMVSLSELAESWQQMADSSVGALQGLVGEAVEKLPADKALALPKEDREDIVLTIKHDKTRVPLRPIESWYGKSPVKDTEVRVGGCGE</sequence>
<protein>
    <submittedName>
        <fullName evidence="1">Uncharacterized protein</fullName>
    </submittedName>
</protein>
<name>A0A4D9CW36_9STRA</name>
<gene>
    <name evidence="1" type="ORF">NSK_005193</name>
</gene>
<dbReference type="AlphaFoldDB" id="A0A4D9CW36"/>
<evidence type="ECO:0000313" key="2">
    <source>
        <dbReference type="Proteomes" id="UP000355283"/>
    </source>
</evidence>
<accession>A0A4D9CW36</accession>
<evidence type="ECO:0000313" key="1">
    <source>
        <dbReference type="EMBL" id="TFJ83511.1"/>
    </source>
</evidence>
<dbReference type="Proteomes" id="UP000355283">
    <property type="component" value="Unassembled WGS sequence"/>
</dbReference>
<comment type="caution">
    <text evidence="1">The sequence shown here is derived from an EMBL/GenBank/DDBJ whole genome shotgun (WGS) entry which is preliminary data.</text>
</comment>
<proteinExistence type="predicted"/>